<dbReference type="Proteomes" id="UP000001072">
    <property type="component" value="Unassembled WGS sequence"/>
</dbReference>
<proteinExistence type="predicted"/>
<dbReference type="OrthoDB" id="2503301at2759"/>
<organism evidence="3">
    <name type="scientific">Melampsora larici-populina (strain 98AG31 / pathotype 3-4-7)</name>
    <name type="common">Poplar leaf rust fungus</name>
    <dbReference type="NCBI Taxonomy" id="747676"/>
    <lineage>
        <taxon>Eukaryota</taxon>
        <taxon>Fungi</taxon>
        <taxon>Dikarya</taxon>
        <taxon>Basidiomycota</taxon>
        <taxon>Pucciniomycotina</taxon>
        <taxon>Pucciniomycetes</taxon>
        <taxon>Pucciniales</taxon>
        <taxon>Melampsoraceae</taxon>
        <taxon>Melampsora</taxon>
    </lineage>
</organism>
<dbReference type="EMBL" id="GL883091">
    <property type="protein sequence ID" value="EGG12011.1"/>
    <property type="molecule type" value="Genomic_DNA"/>
</dbReference>
<evidence type="ECO:0000256" key="1">
    <source>
        <dbReference type="SAM" id="MobiDB-lite"/>
    </source>
</evidence>
<feature type="region of interest" description="Disordered" evidence="1">
    <location>
        <begin position="1"/>
        <end position="176"/>
    </location>
</feature>
<feature type="compositionally biased region" description="Acidic residues" evidence="1">
    <location>
        <begin position="70"/>
        <end position="79"/>
    </location>
</feature>
<dbReference type="GeneID" id="18932512"/>
<feature type="compositionally biased region" description="Basic and acidic residues" evidence="1">
    <location>
        <begin position="87"/>
        <end position="102"/>
    </location>
</feature>
<feature type="region of interest" description="Disordered" evidence="1">
    <location>
        <begin position="192"/>
        <end position="219"/>
    </location>
</feature>
<protein>
    <submittedName>
        <fullName evidence="2">Uncharacterized protein</fullName>
    </submittedName>
</protein>
<name>F4R5A1_MELLP</name>
<feature type="compositionally biased region" description="Polar residues" evidence="1">
    <location>
        <begin position="12"/>
        <end position="24"/>
    </location>
</feature>
<feature type="compositionally biased region" description="Low complexity" evidence="1">
    <location>
        <begin position="123"/>
        <end position="149"/>
    </location>
</feature>
<dbReference type="InParanoid" id="F4R5A1"/>
<dbReference type="RefSeq" id="XP_007404386.1">
    <property type="nucleotide sequence ID" value="XM_007404324.1"/>
</dbReference>
<sequence>MPPINPKKKTMNEQSLKTQPVSSKPKTHIHFHSDEEDDMVMSNLLESEDLETKGSEEATNSDRTSNQDSNESEEDDEGPEVISTAVSKRDVIAKENVRKEFQKSIQIAKKKANKARDEKLKQLKSQSKSKSKPNPIEPEPSSSSSSASSSDEDSEPEPTSSSSTRTTRTLQSNKKYLDPSLFVTASNILEESKRSAEEREQNNLTSIMKKRKRRNISDQEDRREIGNNTTVVRLTKSTHLTPTARPARVSKFVKNRLSYIKNRGSPHQVPKLTLTAKSQMGTRHRSRFDLGTRTSNRPAILFVREPK</sequence>
<gene>
    <name evidence="2" type="ORF">MELLADRAFT_73964</name>
</gene>
<keyword evidence="3" id="KW-1185">Reference proteome</keyword>
<reference evidence="3" key="1">
    <citation type="journal article" date="2011" name="Proc. Natl. Acad. Sci. U.S.A.">
        <title>Obligate biotrophy features unraveled by the genomic analysis of rust fungi.</title>
        <authorList>
            <person name="Duplessis S."/>
            <person name="Cuomo C.A."/>
            <person name="Lin Y.-C."/>
            <person name="Aerts A."/>
            <person name="Tisserant E."/>
            <person name="Veneault-Fourrey C."/>
            <person name="Joly D.L."/>
            <person name="Hacquard S."/>
            <person name="Amselem J."/>
            <person name="Cantarel B.L."/>
            <person name="Chiu R."/>
            <person name="Coutinho P.M."/>
            <person name="Feau N."/>
            <person name="Field M."/>
            <person name="Frey P."/>
            <person name="Gelhaye E."/>
            <person name="Goldberg J."/>
            <person name="Grabherr M.G."/>
            <person name="Kodira C.D."/>
            <person name="Kohler A."/>
            <person name="Kuees U."/>
            <person name="Lindquist E.A."/>
            <person name="Lucas S.M."/>
            <person name="Mago R."/>
            <person name="Mauceli E."/>
            <person name="Morin E."/>
            <person name="Murat C."/>
            <person name="Pangilinan J.L."/>
            <person name="Park R."/>
            <person name="Pearson M."/>
            <person name="Quesneville H."/>
            <person name="Rouhier N."/>
            <person name="Sakthikumar S."/>
            <person name="Salamov A.A."/>
            <person name="Schmutz J."/>
            <person name="Selles B."/>
            <person name="Shapiro H."/>
            <person name="Tanguay P."/>
            <person name="Tuskan G.A."/>
            <person name="Henrissat B."/>
            <person name="Van de Peer Y."/>
            <person name="Rouze P."/>
            <person name="Ellis J.G."/>
            <person name="Dodds P.N."/>
            <person name="Schein J.E."/>
            <person name="Zhong S."/>
            <person name="Hamelin R.C."/>
            <person name="Grigoriev I.V."/>
            <person name="Szabo L.J."/>
            <person name="Martin F."/>
        </authorList>
    </citation>
    <scope>NUCLEOTIDE SEQUENCE [LARGE SCALE GENOMIC DNA]</scope>
    <source>
        <strain evidence="3">98AG31 / pathotype 3-4-7</strain>
    </source>
</reference>
<feature type="compositionally biased region" description="Polar residues" evidence="1">
    <location>
        <begin position="164"/>
        <end position="174"/>
    </location>
</feature>
<dbReference type="HOGENOM" id="CLU_906368_0_0_1"/>
<evidence type="ECO:0000313" key="3">
    <source>
        <dbReference type="Proteomes" id="UP000001072"/>
    </source>
</evidence>
<dbReference type="VEuPathDB" id="FungiDB:MELLADRAFT_73964"/>
<dbReference type="AlphaFoldDB" id="F4R5A1"/>
<evidence type="ECO:0000313" key="2">
    <source>
        <dbReference type="EMBL" id="EGG12011.1"/>
    </source>
</evidence>
<accession>F4R5A1</accession>
<feature type="compositionally biased region" description="Basic and acidic residues" evidence="1">
    <location>
        <begin position="192"/>
        <end position="201"/>
    </location>
</feature>
<dbReference type="KEGG" id="mlr:MELLADRAFT_73964"/>